<evidence type="ECO:0000256" key="1">
    <source>
        <dbReference type="ARBA" id="ARBA00005947"/>
    </source>
</evidence>
<dbReference type="PANTHER" id="PTHR10625">
    <property type="entry name" value="HISTONE DEACETYLASE HDAC1-RELATED"/>
    <property type="match status" value="1"/>
</dbReference>
<dbReference type="PRINTS" id="PR01270">
    <property type="entry name" value="HDASUPER"/>
</dbReference>
<keyword evidence="4" id="KW-1185">Reference proteome</keyword>
<sequence>MTTLLYTHSACQEHDTGFGHPECAARLTAILNALGTVPFAALEWRDPPEATREQLTRIHSQSHVERVLGRIPKQKHYAIDGDTVVSPRSGEAALRAAGAVCAAVDAVLRQEADNAFCAIRPPGHHAEPAQAMGFCLFNNAAIGAAHARAVYDLERVAVIDFDVHHGNGTQAAFEHDPSYLYVSTHQAYIYPGTGRREERGVGNIVNVPLLAESGSADLRHAWHQDIEPALRRFQPKLILISAGFDAHYLDPLAELNFNEDDYEWLTREILAVAADCCEGRVVSVLEGGYNLSALAASVAVHVKALMEAPRAAQRALVKEILERRKAKRNENGS</sequence>
<protein>
    <submittedName>
        <fullName evidence="3">Histone deacetylase family protein</fullName>
    </submittedName>
</protein>
<reference evidence="3 4" key="1">
    <citation type="submission" date="2019-03" db="EMBL/GenBank/DDBJ databases">
        <title>Metabolic reconstructions from genomes of highly enriched 'Candidatus Accumulibacter' and 'Candidatus Competibacter' bioreactor populations.</title>
        <authorList>
            <person name="Annavajhala M.K."/>
            <person name="Welles L."/>
            <person name="Abbas B."/>
            <person name="Sorokin D."/>
            <person name="Park H."/>
            <person name="Van Loosdrecht M."/>
            <person name="Chandran K."/>
        </authorList>
    </citation>
    <scope>NUCLEOTIDE SEQUENCE [LARGE SCALE GENOMIC DNA]</scope>
    <source>
        <strain evidence="3 4">SBR_G</strain>
    </source>
</reference>
<accession>A0ABX1TK50</accession>
<feature type="domain" description="Histone deacetylase" evidence="2">
    <location>
        <begin position="20"/>
        <end position="305"/>
    </location>
</feature>
<name>A0ABX1TK50_9GAMM</name>
<evidence type="ECO:0000313" key="3">
    <source>
        <dbReference type="EMBL" id="NMQ19768.1"/>
    </source>
</evidence>
<dbReference type="Proteomes" id="UP000760480">
    <property type="component" value="Unassembled WGS sequence"/>
</dbReference>
<dbReference type="EMBL" id="SPMZ01000031">
    <property type="protein sequence ID" value="NMQ19768.1"/>
    <property type="molecule type" value="Genomic_DNA"/>
</dbReference>
<dbReference type="InterPro" id="IPR037138">
    <property type="entry name" value="His_deacetylse_dom_sf"/>
</dbReference>
<dbReference type="InterPro" id="IPR023801">
    <property type="entry name" value="His_deacetylse_dom"/>
</dbReference>
<evidence type="ECO:0000259" key="2">
    <source>
        <dbReference type="Pfam" id="PF00850"/>
    </source>
</evidence>
<dbReference type="RefSeq" id="WP_169249028.1">
    <property type="nucleotide sequence ID" value="NZ_SPMZ01000031.1"/>
</dbReference>
<evidence type="ECO:0000313" key="4">
    <source>
        <dbReference type="Proteomes" id="UP000760480"/>
    </source>
</evidence>
<proteinExistence type="inferred from homology"/>
<comment type="similarity">
    <text evidence="1">Belongs to the histone deacetylase family.</text>
</comment>
<dbReference type="SUPFAM" id="SSF52768">
    <property type="entry name" value="Arginase/deacetylase"/>
    <property type="match status" value="1"/>
</dbReference>
<dbReference type="PANTHER" id="PTHR10625:SF10">
    <property type="entry name" value="HISTONE DEACETYLASE HDAC1"/>
    <property type="match status" value="1"/>
</dbReference>
<comment type="caution">
    <text evidence="3">The sequence shown here is derived from an EMBL/GenBank/DDBJ whole genome shotgun (WGS) entry which is preliminary data.</text>
</comment>
<organism evidence="3 4">
    <name type="scientific">Candidatus Competibacter phosphatis</name>
    <dbReference type="NCBI Taxonomy" id="221280"/>
    <lineage>
        <taxon>Bacteria</taxon>
        <taxon>Pseudomonadati</taxon>
        <taxon>Pseudomonadota</taxon>
        <taxon>Gammaproteobacteria</taxon>
        <taxon>Candidatus Competibacteraceae</taxon>
        <taxon>Candidatus Competibacter</taxon>
    </lineage>
</organism>
<dbReference type="InterPro" id="IPR023696">
    <property type="entry name" value="Ureohydrolase_dom_sf"/>
</dbReference>
<dbReference type="CDD" id="cd11599">
    <property type="entry name" value="HDAC_classII_2"/>
    <property type="match status" value="1"/>
</dbReference>
<gene>
    <name evidence="3" type="ORF">E4P82_11505</name>
</gene>
<dbReference type="Gene3D" id="3.40.800.20">
    <property type="entry name" value="Histone deacetylase domain"/>
    <property type="match status" value="1"/>
</dbReference>
<dbReference type="Pfam" id="PF00850">
    <property type="entry name" value="Hist_deacetyl"/>
    <property type="match status" value="1"/>
</dbReference>
<dbReference type="InterPro" id="IPR000286">
    <property type="entry name" value="HDACs"/>
</dbReference>